<reference evidence="1" key="2">
    <citation type="journal article" date="2023" name="BMC Genomics">
        <title>Pest status, molecular evolution, and epigenetic factors derived from the genome assembly of Frankliniella fusca, a thysanopteran phytovirus vector.</title>
        <authorList>
            <person name="Catto M.A."/>
            <person name="Labadie P.E."/>
            <person name="Jacobson A.L."/>
            <person name="Kennedy G.G."/>
            <person name="Srinivasan R."/>
            <person name="Hunt B.G."/>
        </authorList>
    </citation>
    <scope>NUCLEOTIDE SEQUENCE</scope>
    <source>
        <strain evidence="1">PL_HMW_Pooled</strain>
    </source>
</reference>
<dbReference type="AlphaFoldDB" id="A0AAE1HP83"/>
<sequence length="704" mass="77717">MSSAFQAEERYAVSKVIPLPFIHLPPTNPSTIYTTLLHAAQECRKLGQDHCLITFDFPLYIKAVDILHAEPRNAELQGTILRLGGFHLLMSFLGAIGYMMAGSGIEELWQTVYAKNTVKHFMSGHAYSRAVRANFLAFSAISSLLFSAYEIPEETVMQSRAKCMVEQILAGTVSHSDAANSGVAQTLADHLDAALATAEAKGRTQKLWVQYVRCVEIVALFIAAERSGNFELHLHCVGKMLPFFHASGHLNYAKGAHLYLQQMLSLETTMSALEFHKFTSEGFFTIRRTNKFWAGTWSDMIIEQVLMKWMKSRGGLTHGRGVSDEVVARSLHSLPEASRVMQAVEDFCGLSTGSSEQHVELRDSRQITDSQDLEKFVLWLKMHNPFEKRPVELVSLSSDVVGDSSINCDQAEEVGKKLLSQCVGKNFKNLKLQRKSVCKSLASVVQSSVRVGDDEIEINPNQLFHRSLCVLKTAEEVEQIFEFEMAARSPALFEPNGVMRKGCKSSLAEALVAECPAALAASPPPELQNPKYVIDGGLLVHKVPFPRPASFSEIANVFSDYVVKNWGVGATVVFDGYPDKPTTKSKEQQRRASKAGCADIKVSPEVTLSIPHEKFLSNPRNKTEFISLVSDRFQECGVGTVQAESDADTVIVHTTLTEARQAGSAVLVGEDTDLLVLLLHHTDQENVFMLKPGRGQRGKIPPST</sequence>
<name>A0AAE1HP83_9NEOP</name>
<evidence type="ECO:0000313" key="1">
    <source>
        <dbReference type="EMBL" id="KAK3924286.1"/>
    </source>
</evidence>
<dbReference type="GO" id="GO:0016874">
    <property type="term" value="F:ligase activity"/>
    <property type="evidence" value="ECO:0007669"/>
    <property type="project" value="UniProtKB-KW"/>
</dbReference>
<reference evidence="1" key="1">
    <citation type="submission" date="2021-07" db="EMBL/GenBank/DDBJ databases">
        <authorList>
            <person name="Catto M.A."/>
            <person name="Jacobson A."/>
            <person name="Kennedy G."/>
            <person name="Labadie P."/>
            <person name="Hunt B.G."/>
            <person name="Srinivasan R."/>
        </authorList>
    </citation>
    <scope>NUCLEOTIDE SEQUENCE</scope>
    <source>
        <strain evidence="1">PL_HMW_Pooled</strain>
        <tissue evidence="1">Head</tissue>
    </source>
</reference>
<keyword evidence="2" id="KW-1185">Reference proteome</keyword>
<dbReference type="Gene3D" id="3.40.50.1010">
    <property type="entry name" value="5'-nuclease"/>
    <property type="match status" value="1"/>
</dbReference>
<accession>A0AAE1HP83</accession>
<evidence type="ECO:0000313" key="2">
    <source>
        <dbReference type="Proteomes" id="UP001219518"/>
    </source>
</evidence>
<organism evidence="1 2">
    <name type="scientific">Frankliniella fusca</name>
    <dbReference type="NCBI Taxonomy" id="407009"/>
    <lineage>
        <taxon>Eukaryota</taxon>
        <taxon>Metazoa</taxon>
        <taxon>Ecdysozoa</taxon>
        <taxon>Arthropoda</taxon>
        <taxon>Hexapoda</taxon>
        <taxon>Insecta</taxon>
        <taxon>Pterygota</taxon>
        <taxon>Neoptera</taxon>
        <taxon>Paraneoptera</taxon>
        <taxon>Thysanoptera</taxon>
        <taxon>Terebrantia</taxon>
        <taxon>Thripoidea</taxon>
        <taxon>Thripidae</taxon>
        <taxon>Frankliniella</taxon>
    </lineage>
</organism>
<dbReference type="EMBL" id="JAHWGI010001169">
    <property type="protein sequence ID" value="KAK3924286.1"/>
    <property type="molecule type" value="Genomic_DNA"/>
</dbReference>
<gene>
    <name evidence="1" type="ORF">KUF71_002557</name>
</gene>
<dbReference type="PANTHER" id="PTHR46704:SF1">
    <property type="entry name" value="TELOMERE LENGTH REGULATION PROTEIN TEL2 HOMOLOG"/>
    <property type="match status" value="1"/>
</dbReference>
<proteinExistence type="predicted"/>
<dbReference type="PANTHER" id="PTHR46704">
    <property type="entry name" value="CXC DOMAIN-CONTAINING PROTEIN-RELATED"/>
    <property type="match status" value="1"/>
</dbReference>
<dbReference type="Proteomes" id="UP001219518">
    <property type="component" value="Unassembled WGS sequence"/>
</dbReference>
<comment type="caution">
    <text evidence="1">The sequence shown here is derived from an EMBL/GenBank/DDBJ whole genome shotgun (WGS) entry which is preliminary data.</text>
</comment>
<protein>
    <submittedName>
        <fullName evidence="1">Leucine--tRNA ligase</fullName>
    </submittedName>
</protein>
<keyword evidence="1" id="KW-0436">Ligase</keyword>